<sequence>MNGSMPQRSYGPGHEPSKNTCLDRSGNYSPGKNFEKQTIEVYVQLKKYDGSLVGDLVAKMPKKSTIADLIGNVSIRFKINIIPQLFNVHKFFDKFQSCLPSPRQYMNCVTLCSRVRYPQA</sequence>
<reference evidence="3" key="1">
    <citation type="submission" date="2022-11" db="UniProtKB">
        <authorList>
            <consortium name="WormBaseParasite"/>
        </authorList>
    </citation>
    <scope>IDENTIFICATION</scope>
</reference>
<keyword evidence="2" id="KW-1185">Reference proteome</keyword>
<evidence type="ECO:0000256" key="1">
    <source>
        <dbReference type="SAM" id="MobiDB-lite"/>
    </source>
</evidence>
<evidence type="ECO:0000313" key="3">
    <source>
        <dbReference type="WBParaSite" id="ACRNAN_scaffold7934.g29133.t1"/>
    </source>
</evidence>
<proteinExistence type="predicted"/>
<accession>A0A914EFQ2</accession>
<protein>
    <submittedName>
        <fullName evidence="3">Uncharacterized protein</fullName>
    </submittedName>
</protein>
<dbReference type="WBParaSite" id="ACRNAN_scaffold7934.g29133.t1">
    <property type="protein sequence ID" value="ACRNAN_scaffold7934.g29133.t1"/>
    <property type="gene ID" value="ACRNAN_scaffold7934.g29133"/>
</dbReference>
<dbReference type="Proteomes" id="UP000887540">
    <property type="component" value="Unplaced"/>
</dbReference>
<evidence type="ECO:0000313" key="2">
    <source>
        <dbReference type="Proteomes" id="UP000887540"/>
    </source>
</evidence>
<organism evidence="2 3">
    <name type="scientific">Acrobeloides nanus</name>
    <dbReference type="NCBI Taxonomy" id="290746"/>
    <lineage>
        <taxon>Eukaryota</taxon>
        <taxon>Metazoa</taxon>
        <taxon>Ecdysozoa</taxon>
        <taxon>Nematoda</taxon>
        <taxon>Chromadorea</taxon>
        <taxon>Rhabditida</taxon>
        <taxon>Tylenchina</taxon>
        <taxon>Cephalobomorpha</taxon>
        <taxon>Cephaloboidea</taxon>
        <taxon>Cephalobidae</taxon>
        <taxon>Acrobeloides</taxon>
    </lineage>
</organism>
<name>A0A914EFQ2_9BILA</name>
<feature type="compositionally biased region" description="Polar residues" evidence="1">
    <location>
        <begin position="18"/>
        <end position="30"/>
    </location>
</feature>
<dbReference type="AlphaFoldDB" id="A0A914EFQ2"/>
<feature type="region of interest" description="Disordered" evidence="1">
    <location>
        <begin position="1"/>
        <end position="32"/>
    </location>
</feature>